<evidence type="ECO:0000259" key="2">
    <source>
        <dbReference type="Pfam" id="PF13843"/>
    </source>
</evidence>
<dbReference type="Pfam" id="PF13843">
    <property type="entry name" value="DDE_Tnp_1_7"/>
    <property type="match status" value="1"/>
</dbReference>
<evidence type="ECO:0000313" key="3">
    <source>
        <dbReference type="EMBL" id="KAJ8965404.1"/>
    </source>
</evidence>
<feature type="domain" description="PiggyBac transposable element-derived protein" evidence="2">
    <location>
        <begin position="138"/>
        <end position="488"/>
    </location>
</feature>
<dbReference type="InterPro" id="IPR029526">
    <property type="entry name" value="PGBD"/>
</dbReference>
<dbReference type="EMBL" id="JANEYF010001228">
    <property type="protein sequence ID" value="KAJ8965404.1"/>
    <property type="molecule type" value="Genomic_DNA"/>
</dbReference>
<dbReference type="Proteomes" id="UP001162156">
    <property type="component" value="Unassembled WGS sequence"/>
</dbReference>
<sequence length="523" mass="61263">MSWRKSLTEKELADIANNLFLDDDFDGEVYSSGLSDDDELEGALSEHPENNQENEVMSEDEPDVHNDNDAEVTACDEDGTYSFNWQFDPNWEPEVFVFDETNSGCNIDGIQGKNNALSKKKYVLSLTVFFLENSTQLDFFELFFTRECVEYIKEECNRQFSYFRENNDDFIKKNHNPTNVTVAEMYTFFGISLLMTRCKKLRLYEYWSTDPLLSTPIFTRIMRRDRFFFILKILHFCDNALPHNGDKLYKLRYIIDYLRNKFKQVFSPFEKVCIDESLVLFKGRLSFRQYIPSKRHRFGVKLFMLCDCKTGFCLDFIVYTGSSTNVDPLEKKNERIGKSGQVVTTLMNPYLNKNHTIYLDNWYNSPTLSLLLHDNKTNSCGTIKKNRKFMPKLDEKLKRGEMSFRSSGPALVLKWCDKRDIYMITTLHDYNMSSTNKTDRQTGMQVMKPNCIIDYNQNMGSVDKTDMLISSIESVRKCMKWYKKLFFSFSRYGHNKFSLSVQSHHKEKIVCCRLSVSSGTTNI</sequence>
<protein>
    <recommendedName>
        <fullName evidence="2">PiggyBac transposable element-derived protein domain-containing protein</fullName>
    </recommendedName>
</protein>
<dbReference type="AlphaFoldDB" id="A0AAV8ZJU5"/>
<feature type="region of interest" description="Disordered" evidence="1">
    <location>
        <begin position="30"/>
        <end position="69"/>
    </location>
</feature>
<name>A0AAV8ZJU5_9CUCU</name>
<comment type="caution">
    <text evidence="3">The sequence shown here is derived from an EMBL/GenBank/DDBJ whole genome shotgun (WGS) entry which is preliminary data.</text>
</comment>
<gene>
    <name evidence="3" type="ORF">NQ314_004156</name>
</gene>
<evidence type="ECO:0000313" key="4">
    <source>
        <dbReference type="Proteomes" id="UP001162156"/>
    </source>
</evidence>
<reference evidence="3" key="1">
    <citation type="journal article" date="2023" name="Insect Mol. Biol.">
        <title>Genome sequencing provides insights into the evolution of gene families encoding plant cell wall-degrading enzymes in longhorned beetles.</title>
        <authorList>
            <person name="Shin N.R."/>
            <person name="Okamura Y."/>
            <person name="Kirsch R."/>
            <person name="Pauchet Y."/>
        </authorList>
    </citation>
    <scope>NUCLEOTIDE SEQUENCE</scope>
    <source>
        <strain evidence="3">RBIC_L_NR</strain>
    </source>
</reference>
<proteinExistence type="predicted"/>
<keyword evidence="4" id="KW-1185">Reference proteome</keyword>
<dbReference type="PANTHER" id="PTHR46599:SF3">
    <property type="entry name" value="PIGGYBAC TRANSPOSABLE ELEMENT-DERIVED PROTEIN 4"/>
    <property type="match status" value="1"/>
</dbReference>
<dbReference type="PANTHER" id="PTHR46599">
    <property type="entry name" value="PIGGYBAC TRANSPOSABLE ELEMENT-DERIVED PROTEIN 4"/>
    <property type="match status" value="1"/>
</dbReference>
<organism evidence="3 4">
    <name type="scientific">Rhamnusium bicolor</name>
    <dbReference type="NCBI Taxonomy" id="1586634"/>
    <lineage>
        <taxon>Eukaryota</taxon>
        <taxon>Metazoa</taxon>
        <taxon>Ecdysozoa</taxon>
        <taxon>Arthropoda</taxon>
        <taxon>Hexapoda</taxon>
        <taxon>Insecta</taxon>
        <taxon>Pterygota</taxon>
        <taxon>Neoptera</taxon>
        <taxon>Endopterygota</taxon>
        <taxon>Coleoptera</taxon>
        <taxon>Polyphaga</taxon>
        <taxon>Cucujiformia</taxon>
        <taxon>Chrysomeloidea</taxon>
        <taxon>Cerambycidae</taxon>
        <taxon>Lepturinae</taxon>
        <taxon>Rhagiini</taxon>
        <taxon>Rhamnusium</taxon>
    </lineage>
</organism>
<accession>A0AAV8ZJU5</accession>
<evidence type="ECO:0000256" key="1">
    <source>
        <dbReference type="SAM" id="MobiDB-lite"/>
    </source>
</evidence>